<reference evidence="1 2" key="1">
    <citation type="submission" date="2020-08" db="EMBL/GenBank/DDBJ databases">
        <title>Genomic Encyclopedia of Type Strains, Phase IV (KMG-IV): sequencing the most valuable type-strain genomes for metagenomic binning, comparative biology and taxonomic classification.</title>
        <authorList>
            <person name="Goeker M."/>
        </authorList>
    </citation>
    <scope>NUCLEOTIDE SEQUENCE [LARGE SCALE GENOMIC DNA]</scope>
    <source>
        <strain evidence="1 2">DSM 25024</strain>
    </source>
</reference>
<comment type="caution">
    <text evidence="1">The sequence shown here is derived from an EMBL/GenBank/DDBJ whole genome shotgun (WGS) entry which is preliminary data.</text>
</comment>
<dbReference type="RefSeq" id="WP_175526928.1">
    <property type="nucleotide sequence ID" value="NZ_FOOA01000024.1"/>
</dbReference>
<sequence length="53" mass="5469">MAIRNPSVPEYGGVATGADARSAVQPTTAWMIEGRRLTAFLLPPATVSQAVAA</sequence>
<keyword evidence="2" id="KW-1185">Reference proteome</keyword>
<organism evidence="1 2">
    <name type="scientific">Aureimonas phyllosphaerae</name>
    <dbReference type="NCBI Taxonomy" id="1166078"/>
    <lineage>
        <taxon>Bacteria</taxon>
        <taxon>Pseudomonadati</taxon>
        <taxon>Pseudomonadota</taxon>
        <taxon>Alphaproteobacteria</taxon>
        <taxon>Hyphomicrobiales</taxon>
        <taxon>Aurantimonadaceae</taxon>
        <taxon>Aureimonas</taxon>
    </lineage>
</organism>
<gene>
    <name evidence="1" type="ORF">GGR05_004202</name>
</gene>
<dbReference type="AlphaFoldDB" id="A0A7W6BW63"/>
<proteinExistence type="predicted"/>
<evidence type="ECO:0000313" key="1">
    <source>
        <dbReference type="EMBL" id="MBB3938032.1"/>
    </source>
</evidence>
<evidence type="ECO:0000313" key="2">
    <source>
        <dbReference type="Proteomes" id="UP000531216"/>
    </source>
</evidence>
<name>A0A7W6BW63_9HYPH</name>
<dbReference type="Proteomes" id="UP000531216">
    <property type="component" value="Unassembled WGS sequence"/>
</dbReference>
<protein>
    <submittedName>
        <fullName evidence="1">Uncharacterized protein</fullName>
    </submittedName>
</protein>
<dbReference type="EMBL" id="JACIDO010000015">
    <property type="protein sequence ID" value="MBB3938032.1"/>
    <property type="molecule type" value="Genomic_DNA"/>
</dbReference>
<accession>A0A7W6BW63</accession>